<gene>
    <name evidence="13" type="ORF">PSACC_01749</name>
</gene>
<keyword evidence="4" id="KW-0723">Serine/threonine-protein kinase</keyword>
<evidence type="ECO:0000256" key="4">
    <source>
        <dbReference type="ARBA" id="ARBA00022527"/>
    </source>
</evidence>
<dbReference type="CDD" id="cd07840">
    <property type="entry name" value="STKc_CDK9_like"/>
    <property type="match status" value="1"/>
</dbReference>
<accession>A0A2H9TL05</accession>
<keyword evidence="8" id="KW-0067">ATP-binding</keyword>
<dbReference type="FunFam" id="1.10.510.10:FF:000415">
    <property type="entry name" value="CMGC/CDK/CRK7 protein kinase, variant"/>
    <property type="match status" value="1"/>
</dbReference>
<dbReference type="AlphaFoldDB" id="A0A2H9TL05"/>
<evidence type="ECO:0000256" key="10">
    <source>
        <dbReference type="ARBA" id="ARBA00049280"/>
    </source>
</evidence>
<comment type="similarity">
    <text evidence="2">Belongs to the protein kinase superfamily. CMGC Ser/Thr protein kinase family. CDC2/CDKX subfamily.</text>
</comment>
<dbReference type="GO" id="GO:0004693">
    <property type="term" value="F:cyclin-dependent protein serine/threonine kinase activity"/>
    <property type="evidence" value="ECO:0007669"/>
    <property type="project" value="TreeGrafter"/>
</dbReference>
<dbReference type="InterPro" id="IPR050108">
    <property type="entry name" value="CDK"/>
</dbReference>
<evidence type="ECO:0000313" key="13">
    <source>
        <dbReference type="EMBL" id="PJF18427.1"/>
    </source>
</evidence>
<dbReference type="EMBL" id="MTSL01000125">
    <property type="protein sequence ID" value="PJF18427.1"/>
    <property type="molecule type" value="Genomic_DNA"/>
</dbReference>
<keyword evidence="6" id="KW-0547">Nucleotide-binding</keyword>
<dbReference type="Pfam" id="PF00069">
    <property type="entry name" value="Pkinase"/>
    <property type="match status" value="1"/>
</dbReference>
<dbReference type="Proteomes" id="UP000240830">
    <property type="component" value="Unassembled WGS sequence"/>
</dbReference>
<keyword evidence="7" id="KW-0418">Kinase</keyword>
<feature type="compositionally biased region" description="Polar residues" evidence="11">
    <location>
        <begin position="595"/>
        <end position="606"/>
    </location>
</feature>
<comment type="catalytic activity">
    <reaction evidence="10">
        <text>[DNA-directed RNA polymerase] + ATP = phospho-[DNA-directed RNA polymerase] + ADP + H(+)</text>
        <dbReference type="Rhea" id="RHEA:10216"/>
        <dbReference type="Rhea" id="RHEA-COMP:11321"/>
        <dbReference type="Rhea" id="RHEA-COMP:11322"/>
        <dbReference type="ChEBI" id="CHEBI:15378"/>
        <dbReference type="ChEBI" id="CHEBI:30616"/>
        <dbReference type="ChEBI" id="CHEBI:43176"/>
        <dbReference type="ChEBI" id="CHEBI:68546"/>
        <dbReference type="ChEBI" id="CHEBI:456216"/>
        <dbReference type="EC" id="2.7.11.23"/>
    </reaction>
</comment>
<dbReference type="PANTHER" id="PTHR24056:SF233">
    <property type="entry name" value="CYCLIN-DEPENDENT KINASE 9"/>
    <property type="match status" value="1"/>
</dbReference>
<proteinExistence type="inferred from homology"/>
<dbReference type="Gene3D" id="3.30.200.20">
    <property type="entry name" value="Phosphorylase Kinase, domain 1"/>
    <property type="match status" value="1"/>
</dbReference>
<evidence type="ECO:0000256" key="2">
    <source>
        <dbReference type="ARBA" id="ARBA00006485"/>
    </source>
</evidence>
<evidence type="ECO:0000256" key="11">
    <source>
        <dbReference type="SAM" id="MobiDB-lite"/>
    </source>
</evidence>
<evidence type="ECO:0000256" key="8">
    <source>
        <dbReference type="ARBA" id="ARBA00022840"/>
    </source>
</evidence>
<comment type="subcellular location">
    <subcellularLocation>
        <location evidence="1">Nucleus</location>
    </subcellularLocation>
</comment>
<dbReference type="EC" id="2.7.11.23" evidence="3"/>
<evidence type="ECO:0000256" key="9">
    <source>
        <dbReference type="ARBA" id="ARBA00023242"/>
    </source>
</evidence>
<keyword evidence="5" id="KW-0808">Transferase</keyword>
<evidence type="ECO:0000259" key="12">
    <source>
        <dbReference type="PROSITE" id="PS50011"/>
    </source>
</evidence>
<reference evidence="13 14" key="1">
    <citation type="submission" date="2016-10" db="EMBL/GenBank/DDBJ databases">
        <title>The genome of Paramicrosporidium saccamoebae is the missing link in understanding Cryptomycota and Microsporidia evolution.</title>
        <authorList>
            <person name="Quandt C.A."/>
            <person name="Beaudet D."/>
            <person name="Corsaro D."/>
            <person name="Michel R."/>
            <person name="Corradi N."/>
            <person name="James T."/>
        </authorList>
    </citation>
    <scope>NUCLEOTIDE SEQUENCE [LARGE SCALE GENOMIC DNA]</scope>
    <source>
        <strain evidence="13 14">KSL3</strain>
    </source>
</reference>
<feature type="compositionally biased region" description="Basic and acidic residues" evidence="11">
    <location>
        <begin position="583"/>
        <end position="594"/>
    </location>
</feature>
<keyword evidence="9" id="KW-0539">Nucleus</keyword>
<evidence type="ECO:0000256" key="7">
    <source>
        <dbReference type="ARBA" id="ARBA00022777"/>
    </source>
</evidence>
<sequence>MFDREVHKARHKKSGKVVALKKILFRSEQEGFPITALREIKLLKALKHPNVVEILDMSSDATGIYMVFPYMDHDLTGLLDSENAKFSIPQIKCYMKQLLEGIKYMHKCTILHRDIKGSNILLNNRGELRVTDFGLARPLEENRKQYTPGVVTRWYRPPELLFGATEYTSSVDLWGAGCILAEMHTRKPLLPGESDLNQLELIARLCGTPTEDNMPETAKLPDFAKIRLPIFDPLAADLIDKLLTLDPQKRPTAEEALAHAYFRSHPAPALPQSLPTYEPSHEYDKQRRKQTRAPHPTPHEHGAHSSSHVIWSPPPPPPPDRPRVDSYIAHRDSRDNRDSRGDRDHRDNREEHDRDCRNSRDSRERRNSRDSRERPASKERQSSQDHRDVSRRPYSPDRRPRSPRRLDDRHKPRSPRPQSPDRRPRVDRYQPDPRSRRPQDYSDLYNDRRRRGRSRSRSPQHSRPRSPQRSRPRSPRHSDSRSLRRSRSRSRRRSRSRSHRRLRSTSRSSSRAKRPREDSPKKCSDSPKRHLDNLKECSDSPKRHLDSPKRHLDSPKERSDSPKKHSDNLKECLNTPKEGSNTPKERPDTPKECSDPTNNEQSHNPS</sequence>
<comment type="caution">
    <text evidence="13">The sequence shown here is derived from an EMBL/GenBank/DDBJ whole genome shotgun (WGS) entry which is preliminary data.</text>
</comment>
<protein>
    <recommendedName>
        <fullName evidence="3">[RNA-polymerase]-subunit kinase</fullName>
        <ecNumber evidence="3">2.7.11.23</ecNumber>
    </recommendedName>
</protein>
<dbReference type="STRING" id="1246581.A0A2H9TL05"/>
<dbReference type="SMART" id="SM00220">
    <property type="entry name" value="S_TKc"/>
    <property type="match status" value="1"/>
</dbReference>
<dbReference type="GO" id="GO:0005634">
    <property type="term" value="C:nucleus"/>
    <property type="evidence" value="ECO:0007669"/>
    <property type="project" value="UniProtKB-SubCell"/>
</dbReference>
<dbReference type="InterPro" id="IPR008271">
    <property type="entry name" value="Ser/Thr_kinase_AS"/>
</dbReference>
<dbReference type="InterPro" id="IPR011009">
    <property type="entry name" value="Kinase-like_dom_sf"/>
</dbReference>
<dbReference type="Gene3D" id="1.10.510.10">
    <property type="entry name" value="Transferase(Phosphotransferase) domain 1"/>
    <property type="match status" value="1"/>
</dbReference>
<feature type="region of interest" description="Disordered" evidence="11">
    <location>
        <begin position="266"/>
        <end position="606"/>
    </location>
</feature>
<dbReference type="SUPFAM" id="SSF56112">
    <property type="entry name" value="Protein kinase-like (PK-like)"/>
    <property type="match status" value="1"/>
</dbReference>
<evidence type="ECO:0000256" key="5">
    <source>
        <dbReference type="ARBA" id="ARBA00022679"/>
    </source>
</evidence>
<feature type="compositionally biased region" description="Basic and acidic residues" evidence="11">
    <location>
        <begin position="320"/>
        <end position="410"/>
    </location>
</feature>
<organism evidence="13 14">
    <name type="scientific">Paramicrosporidium saccamoebae</name>
    <dbReference type="NCBI Taxonomy" id="1246581"/>
    <lineage>
        <taxon>Eukaryota</taxon>
        <taxon>Fungi</taxon>
        <taxon>Fungi incertae sedis</taxon>
        <taxon>Cryptomycota</taxon>
        <taxon>Cryptomycota incertae sedis</taxon>
        <taxon>Paramicrosporidium</taxon>
    </lineage>
</organism>
<feature type="compositionally biased region" description="Basic and acidic residues" evidence="11">
    <location>
        <begin position="419"/>
        <end position="440"/>
    </location>
</feature>
<evidence type="ECO:0000256" key="1">
    <source>
        <dbReference type="ARBA" id="ARBA00004123"/>
    </source>
</evidence>
<dbReference type="PANTHER" id="PTHR24056">
    <property type="entry name" value="CELL DIVISION PROTEIN KINASE"/>
    <property type="match status" value="1"/>
</dbReference>
<evidence type="ECO:0000313" key="14">
    <source>
        <dbReference type="Proteomes" id="UP000240830"/>
    </source>
</evidence>
<dbReference type="InterPro" id="IPR000719">
    <property type="entry name" value="Prot_kinase_dom"/>
</dbReference>
<feature type="compositionally biased region" description="Basic and acidic residues" evidence="11">
    <location>
        <begin position="515"/>
        <end position="570"/>
    </location>
</feature>
<evidence type="ECO:0000256" key="6">
    <source>
        <dbReference type="ARBA" id="ARBA00022741"/>
    </source>
</evidence>
<dbReference type="PROSITE" id="PS00108">
    <property type="entry name" value="PROTEIN_KINASE_ST"/>
    <property type="match status" value="1"/>
</dbReference>
<feature type="compositionally biased region" description="Basic residues" evidence="11">
    <location>
        <begin position="448"/>
        <end position="475"/>
    </location>
</feature>
<name>A0A2H9TL05_9FUNG</name>
<feature type="compositionally biased region" description="Basic residues" evidence="11">
    <location>
        <begin position="483"/>
        <end position="514"/>
    </location>
</feature>
<evidence type="ECO:0000256" key="3">
    <source>
        <dbReference type="ARBA" id="ARBA00012409"/>
    </source>
</evidence>
<dbReference type="GO" id="GO:0008353">
    <property type="term" value="F:RNA polymerase II CTD heptapeptide repeat kinase activity"/>
    <property type="evidence" value="ECO:0007669"/>
    <property type="project" value="UniProtKB-EC"/>
</dbReference>
<dbReference type="OrthoDB" id="28397at2759"/>
<dbReference type="GO" id="GO:0005524">
    <property type="term" value="F:ATP binding"/>
    <property type="evidence" value="ECO:0007669"/>
    <property type="project" value="UniProtKB-KW"/>
</dbReference>
<feature type="domain" description="Protein kinase" evidence="12">
    <location>
        <begin position="1"/>
        <end position="262"/>
    </location>
</feature>
<dbReference type="PROSITE" id="PS50011">
    <property type="entry name" value="PROTEIN_KINASE_DOM"/>
    <property type="match status" value="1"/>
</dbReference>
<keyword evidence="14" id="KW-1185">Reference proteome</keyword>